<accession>A0A410QEA1</accession>
<evidence type="ECO:0000313" key="2">
    <source>
        <dbReference type="Proteomes" id="UP000287969"/>
    </source>
</evidence>
<dbReference type="KEGG" id="spoa:EQM13_11850"/>
<dbReference type="RefSeq" id="WP_128752766.1">
    <property type="nucleotide sequence ID" value="NZ_CP035282.1"/>
</dbReference>
<reference evidence="2" key="1">
    <citation type="submission" date="2019-01" db="EMBL/GenBank/DDBJ databases">
        <title>Draft genomes of a novel of Sporanaerobacter strains.</title>
        <authorList>
            <person name="Ma S."/>
        </authorList>
    </citation>
    <scope>NUCLEOTIDE SEQUENCE [LARGE SCALE GENOMIC DNA]</scope>
    <source>
        <strain evidence="2">NJN-17</strain>
    </source>
</reference>
<dbReference type="AlphaFoldDB" id="A0A410QEA1"/>
<keyword evidence="2" id="KW-1185">Reference proteome</keyword>
<dbReference type="EMBL" id="CP035282">
    <property type="protein sequence ID" value="QAT62234.1"/>
    <property type="molecule type" value="Genomic_DNA"/>
</dbReference>
<dbReference type="Proteomes" id="UP000287969">
    <property type="component" value="Chromosome"/>
</dbReference>
<sequence>MINNKLNFYFFGEIGDYDRYNPAYVCNKEYVPEILYIIASNEPYSISKYEIANILRLNEEKVDNIINDLGLINAIECRDNTYRTTFPVFLEGDITKMEQYLSNIGEVIGDKIISLQNVINPKLSDLECSKHYNKERILYHIICDDVFDDMSFDFFAERGIFCTSKIQPGNRAYIIIGYEDSKTVETHSNKLLCSSNNYRSSEFIFNSFGDSNGSRRDMYRFFRMIEEYIDNATPFHDLNISYNRTLNDMNKEIAQNCGELIINILTKHTKYNQFSEREKNLLNLLKQLKYININEFDNSITIDVPIFYSSEKTIIKDISDIILSNIFPIVREAFQKFQVKMPGLTALKHEVDIKEIANELWHQIFGLTNEYLVKKEVVSLPPDIYGEGRYLRSFKINSTL</sequence>
<proteinExistence type="predicted"/>
<dbReference type="OrthoDB" id="1879483at2"/>
<organism evidence="1 2">
    <name type="scientific">Acidilutibacter cellobiosedens</name>
    <dbReference type="NCBI Taxonomy" id="2507161"/>
    <lineage>
        <taxon>Bacteria</taxon>
        <taxon>Bacillati</taxon>
        <taxon>Bacillota</taxon>
        <taxon>Tissierellia</taxon>
        <taxon>Tissierellales</taxon>
        <taxon>Acidilutibacteraceae</taxon>
        <taxon>Acidilutibacter</taxon>
    </lineage>
</organism>
<evidence type="ECO:0000313" key="1">
    <source>
        <dbReference type="EMBL" id="QAT62234.1"/>
    </source>
</evidence>
<protein>
    <submittedName>
        <fullName evidence="1">Uncharacterized protein</fullName>
    </submittedName>
</protein>
<name>A0A410QEA1_9FIRM</name>
<gene>
    <name evidence="1" type="ORF">EQM13_11850</name>
</gene>